<feature type="non-terminal residue" evidence="1">
    <location>
        <position position="249"/>
    </location>
</feature>
<dbReference type="AlphaFoldDB" id="A0A1V1NTT6"/>
<dbReference type="SUPFAM" id="SSF49464">
    <property type="entry name" value="Carboxypeptidase regulatory domain-like"/>
    <property type="match status" value="1"/>
</dbReference>
<organism evidence="1 2">
    <name type="scientific">Candidatus Magnetoglobus multicellularis str. Araruama</name>
    <dbReference type="NCBI Taxonomy" id="890399"/>
    <lineage>
        <taxon>Bacteria</taxon>
        <taxon>Pseudomonadati</taxon>
        <taxon>Thermodesulfobacteriota</taxon>
        <taxon>Desulfobacteria</taxon>
        <taxon>Desulfobacterales</taxon>
        <taxon>Desulfobacteraceae</taxon>
        <taxon>Candidatus Magnetoglobus</taxon>
    </lineage>
</organism>
<dbReference type="Gene3D" id="2.60.40.1120">
    <property type="entry name" value="Carboxypeptidase-like, regulatory domain"/>
    <property type="match status" value="1"/>
</dbReference>
<protein>
    <submittedName>
        <fullName evidence="1">Uncharacterized protein</fullName>
    </submittedName>
</protein>
<sequence length="249" mass="27235">MLENGHTATYVISGLKKAADFIVVAWGKNYQEQYYRHQTTESNATPVDTGDAIPDHEIDFDMNPGASISGNVYQDGNPATDLFVEAFSESTSSFGGHSDISNGSFLIEGLDQANDYILKVYKTGMAPFYYHTSGNTREERLATKVSTLENKHVTGINIHTFQLESISGTVRDEEGKALSDIWVNVSSFLKKCGEGIYTAKDGTYLIGGLSKSDDYIVSIDEHANLSYVPEEKTNVISGSSGVNFILRKA</sequence>
<dbReference type="EMBL" id="ATBP01002320">
    <property type="protein sequence ID" value="ETR65988.1"/>
    <property type="molecule type" value="Genomic_DNA"/>
</dbReference>
<accession>A0A1V1NTT6</accession>
<reference evidence="2" key="1">
    <citation type="submission" date="2012-11" db="EMBL/GenBank/DDBJ databases">
        <authorList>
            <person name="Lucero-Rivera Y.E."/>
            <person name="Tovar-Ramirez D."/>
        </authorList>
    </citation>
    <scope>NUCLEOTIDE SEQUENCE [LARGE SCALE GENOMIC DNA]</scope>
    <source>
        <strain evidence="2">Araruama</strain>
    </source>
</reference>
<dbReference type="InterPro" id="IPR008969">
    <property type="entry name" value="CarboxyPept-like_regulatory"/>
</dbReference>
<comment type="caution">
    <text evidence="1">The sequence shown here is derived from an EMBL/GenBank/DDBJ whole genome shotgun (WGS) entry which is preliminary data.</text>
</comment>
<evidence type="ECO:0000313" key="1">
    <source>
        <dbReference type="EMBL" id="ETR65988.1"/>
    </source>
</evidence>
<proteinExistence type="predicted"/>
<name>A0A1V1NTT6_9BACT</name>
<evidence type="ECO:0000313" key="2">
    <source>
        <dbReference type="Proteomes" id="UP000189670"/>
    </source>
</evidence>
<dbReference type="Proteomes" id="UP000189670">
    <property type="component" value="Unassembled WGS sequence"/>
</dbReference>
<gene>
    <name evidence="1" type="ORF">OMM_13406</name>
</gene>